<dbReference type="EMBL" id="BK059132">
    <property type="protein sequence ID" value="DAE33212.1"/>
    <property type="molecule type" value="Genomic_DNA"/>
</dbReference>
<accession>A0A8S5RQA5</accession>
<evidence type="ECO:0000313" key="1">
    <source>
        <dbReference type="EMBL" id="DAE33212.1"/>
    </source>
</evidence>
<name>A0A8S5RQA5_9VIRU</name>
<organism evidence="1">
    <name type="scientific">virus sp. ctrcb4</name>
    <dbReference type="NCBI Taxonomy" id="2825824"/>
    <lineage>
        <taxon>Viruses</taxon>
    </lineage>
</organism>
<protein>
    <submittedName>
        <fullName evidence="1">Uncharacterized protein</fullName>
    </submittedName>
</protein>
<reference evidence="1" key="1">
    <citation type="journal article" date="2021" name="Proc. Natl. Acad. Sci. U.S.A.">
        <title>A Catalog of Tens of Thousands of Viruses from Human Metagenomes Reveals Hidden Associations with Chronic Diseases.</title>
        <authorList>
            <person name="Tisza M.J."/>
            <person name="Buck C.B."/>
        </authorList>
    </citation>
    <scope>NUCLEOTIDE SEQUENCE</scope>
    <source>
        <strain evidence="1">Ctrcb4</strain>
    </source>
</reference>
<sequence>MFYIHLDMKLNFLPQGPVIDWLNELLLFHTPHIYLYYILCYLNYCDYIHKHHN</sequence>
<proteinExistence type="predicted"/>